<evidence type="ECO:0000313" key="3">
    <source>
        <dbReference type="Proteomes" id="UP000015101"/>
    </source>
</evidence>
<dbReference type="HOGENOM" id="CLU_1724307_0_0_1"/>
<dbReference type="InParanoid" id="T1FCV3"/>
<gene>
    <name evidence="2" type="primary">20206652</name>
    <name evidence="1" type="ORF">HELRODRAFT_178165</name>
</gene>
<dbReference type="Proteomes" id="UP000015101">
    <property type="component" value="Unassembled WGS sequence"/>
</dbReference>
<evidence type="ECO:0000313" key="2">
    <source>
        <dbReference type="EnsemblMetazoa" id="HelroP178165"/>
    </source>
</evidence>
<dbReference type="EnsemblMetazoa" id="HelroT178165">
    <property type="protein sequence ID" value="HelroP178165"/>
    <property type="gene ID" value="HelroG178165"/>
</dbReference>
<sequence length="152" mass="16749">MEQHIKCGTAARASASVRNIVNSNLEKCASDDKNRTYCDVEAVGLWDCSVICNLELLNDSVVLLLLQQPEAPVLNTEALWPIGVPQHNIIYSVALEPLNFAVVRQQKCHKISAALFGWTSCDLTGMVKQPVLTVMQRPSSNADVSAYHKKEL</sequence>
<reference evidence="3" key="1">
    <citation type="submission" date="2012-12" db="EMBL/GenBank/DDBJ databases">
        <authorList>
            <person name="Hellsten U."/>
            <person name="Grimwood J."/>
            <person name="Chapman J.A."/>
            <person name="Shapiro H."/>
            <person name="Aerts A."/>
            <person name="Otillar R.P."/>
            <person name="Terry A.Y."/>
            <person name="Boore J.L."/>
            <person name="Simakov O."/>
            <person name="Marletaz F."/>
            <person name="Cho S.-J."/>
            <person name="Edsinger-Gonzales E."/>
            <person name="Havlak P."/>
            <person name="Kuo D.-H."/>
            <person name="Larsson T."/>
            <person name="Lv J."/>
            <person name="Arendt D."/>
            <person name="Savage R."/>
            <person name="Osoegawa K."/>
            <person name="de Jong P."/>
            <person name="Lindberg D.R."/>
            <person name="Seaver E.C."/>
            <person name="Weisblat D.A."/>
            <person name="Putnam N.H."/>
            <person name="Grigoriev I.V."/>
            <person name="Rokhsar D.S."/>
        </authorList>
    </citation>
    <scope>NUCLEOTIDE SEQUENCE</scope>
</reference>
<dbReference type="EMBL" id="KB097379">
    <property type="protein sequence ID" value="ESN97374.1"/>
    <property type="molecule type" value="Genomic_DNA"/>
</dbReference>
<proteinExistence type="predicted"/>
<accession>T1FCV3</accession>
<keyword evidence="3" id="KW-1185">Reference proteome</keyword>
<dbReference type="EMBL" id="AMQM01006313">
    <property type="status" value="NOT_ANNOTATED_CDS"/>
    <property type="molecule type" value="Genomic_DNA"/>
</dbReference>
<name>T1FCV3_HELRO</name>
<dbReference type="CTD" id="20206652"/>
<reference evidence="1 3" key="2">
    <citation type="journal article" date="2013" name="Nature">
        <title>Insights into bilaterian evolution from three spiralian genomes.</title>
        <authorList>
            <person name="Simakov O."/>
            <person name="Marletaz F."/>
            <person name="Cho S.J."/>
            <person name="Edsinger-Gonzales E."/>
            <person name="Havlak P."/>
            <person name="Hellsten U."/>
            <person name="Kuo D.H."/>
            <person name="Larsson T."/>
            <person name="Lv J."/>
            <person name="Arendt D."/>
            <person name="Savage R."/>
            <person name="Osoegawa K."/>
            <person name="de Jong P."/>
            <person name="Grimwood J."/>
            <person name="Chapman J.A."/>
            <person name="Shapiro H."/>
            <person name="Aerts A."/>
            <person name="Otillar R.P."/>
            <person name="Terry A.Y."/>
            <person name="Boore J.L."/>
            <person name="Grigoriev I.V."/>
            <person name="Lindberg D.R."/>
            <person name="Seaver E.C."/>
            <person name="Weisblat D.A."/>
            <person name="Putnam N.H."/>
            <person name="Rokhsar D.S."/>
        </authorList>
    </citation>
    <scope>NUCLEOTIDE SEQUENCE</scope>
</reference>
<organism evidence="2 3">
    <name type="scientific">Helobdella robusta</name>
    <name type="common">Californian leech</name>
    <dbReference type="NCBI Taxonomy" id="6412"/>
    <lineage>
        <taxon>Eukaryota</taxon>
        <taxon>Metazoa</taxon>
        <taxon>Spiralia</taxon>
        <taxon>Lophotrochozoa</taxon>
        <taxon>Annelida</taxon>
        <taxon>Clitellata</taxon>
        <taxon>Hirudinea</taxon>
        <taxon>Rhynchobdellida</taxon>
        <taxon>Glossiphoniidae</taxon>
        <taxon>Helobdella</taxon>
    </lineage>
</organism>
<dbReference type="RefSeq" id="XP_009024547.1">
    <property type="nucleotide sequence ID" value="XM_009026299.1"/>
</dbReference>
<protein>
    <submittedName>
        <fullName evidence="1 2">Uncharacterized protein</fullName>
    </submittedName>
</protein>
<dbReference type="GeneID" id="20206652"/>
<reference evidence="2" key="3">
    <citation type="submission" date="2015-06" db="UniProtKB">
        <authorList>
            <consortium name="EnsemblMetazoa"/>
        </authorList>
    </citation>
    <scope>IDENTIFICATION</scope>
</reference>
<dbReference type="AlphaFoldDB" id="T1FCV3"/>
<evidence type="ECO:0000313" key="1">
    <source>
        <dbReference type="EMBL" id="ESN97374.1"/>
    </source>
</evidence>
<dbReference type="KEGG" id="hro:HELRODRAFT_178165"/>